<feature type="region of interest" description="Disordered" evidence="8">
    <location>
        <begin position="724"/>
        <end position="750"/>
    </location>
</feature>
<dbReference type="Pfam" id="PF17917">
    <property type="entry name" value="RT_RNaseH"/>
    <property type="match status" value="1"/>
</dbReference>
<dbReference type="Proteomes" id="UP000466442">
    <property type="component" value="Linkage Group LG5"/>
</dbReference>
<dbReference type="InterPro" id="IPR001995">
    <property type="entry name" value="Peptidase_A2_cat"/>
</dbReference>
<dbReference type="Gene3D" id="1.10.340.70">
    <property type="match status" value="1"/>
</dbReference>
<dbReference type="Gene3D" id="3.30.70.270">
    <property type="match status" value="2"/>
</dbReference>
<dbReference type="FunFam" id="3.30.70.270:FF:000020">
    <property type="entry name" value="Transposon Tf2-6 polyprotein-like Protein"/>
    <property type="match status" value="1"/>
</dbReference>
<protein>
    <recommendedName>
        <fullName evidence="1">RNA-directed DNA polymerase</fullName>
        <ecNumber evidence="1">2.7.7.49</ecNumber>
    </recommendedName>
</protein>
<dbReference type="Pfam" id="PF13650">
    <property type="entry name" value="Asp_protease_2"/>
    <property type="match status" value="1"/>
</dbReference>
<evidence type="ECO:0000256" key="3">
    <source>
        <dbReference type="ARBA" id="ARBA00022695"/>
    </source>
</evidence>
<proteinExistence type="predicted"/>
<dbReference type="GO" id="GO:0004190">
    <property type="term" value="F:aspartic-type endopeptidase activity"/>
    <property type="evidence" value="ECO:0007669"/>
    <property type="project" value="InterPro"/>
</dbReference>
<evidence type="ECO:0000256" key="4">
    <source>
        <dbReference type="ARBA" id="ARBA00022722"/>
    </source>
</evidence>
<dbReference type="FunFam" id="3.10.10.10:FF:000002">
    <property type="entry name" value="Retrovirus-related Pol polyprotein from transposon 17.6-like protein"/>
    <property type="match status" value="1"/>
</dbReference>
<dbReference type="CDD" id="cd09274">
    <property type="entry name" value="RNase_HI_RT_Ty3"/>
    <property type="match status" value="1"/>
</dbReference>
<dbReference type="AlphaFoldDB" id="A0A8S9XR37"/>
<dbReference type="InterPro" id="IPR041588">
    <property type="entry name" value="Integrase_H2C2"/>
</dbReference>
<organism evidence="11 12">
    <name type="scientific">Apolygus lucorum</name>
    <name type="common">Small green plant bug</name>
    <name type="synonym">Lygocoris lucorum</name>
    <dbReference type="NCBI Taxonomy" id="248454"/>
    <lineage>
        <taxon>Eukaryota</taxon>
        <taxon>Metazoa</taxon>
        <taxon>Ecdysozoa</taxon>
        <taxon>Arthropoda</taxon>
        <taxon>Hexapoda</taxon>
        <taxon>Insecta</taxon>
        <taxon>Pterygota</taxon>
        <taxon>Neoptera</taxon>
        <taxon>Paraneoptera</taxon>
        <taxon>Hemiptera</taxon>
        <taxon>Heteroptera</taxon>
        <taxon>Panheteroptera</taxon>
        <taxon>Cimicomorpha</taxon>
        <taxon>Miridae</taxon>
        <taxon>Mirini</taxon>
        <taxon>Apolygus</taxon>
    </lineage>
</organism>
<dbReference type="PROSITE" id="PS50175">
    <property type="entry name" value="ASP_PROT_RETROV"/>
    <property type="match status" value="1"/>
</dbReference>
<dbReference type="SUPFAM" id="SSF56672">
    <property type="entry name" value="DNA/RNA polymerases"/>
    <property type="match status" value="1"/>
</dbReference>
<evidence type="ECO:0000256" key="2">
    <source>
        <dbReference type="ARBA" id="ARBA00022679"/>
    </source>
</evidence>
<dbReference type="GO" id="GO:0003964">
    <property type="term" value="F:RNA-directed DNA polymerase activity"/>
    <property type="evidence" value="ECO:0007669"/>
    <property type="project" value="UniProtKB-KW"/>
</dbReference>
<dbReference type="SUPFAM" id="SSF50630">
    <property type="entry name" value="Acid proteases"/>
    <property type="match status" value="1"/>
</dbReference>
<evidence type="ECO:0000256" key="5">
    <source>
        <dbReference type="ARBA" id="ARBA00022759"/>
    </source>
</evidence>
<dbReference type="EMBL" id="WIXP02000005">
    <property type="protein sequence ID" value="KAF6211049.1"/>
    <property type="molecule type" value="Genomic_DNA"/>
</dbReference>
<dbReference type="InterPro" id="IPR043502">
    <property type="entry name" value="DNA/RNA_pol_sf"/>
</dbReference>
<dbReference type="PROSITE" id="PS50878">
    <property type="entry name" value="RT_POL"/>
    <property type="match status" value="1"/>
</dbReference>
<dbReference type="InterPro" id="IPR021109">
    <property type="entry name" value="Peptidase_aspartic_dom_sf"/>
</dbReference>
<reference evidence="11" key="1">
    <citation type="journal article" date="2021" name="Mol. Ecol. Resour.">
        <title>Apolygus lucorum genome provides insights into omnivorousness and mesophyll feeding.</title>
        <authorList>
            <person name="Liu Y."/>
            <person name="Liu H."/>
            <person name="Wang H."/>
            <person name="Huang T."/>
            <person name="Liu B."/>
            <person name="Yang B."/>
            <person name="Yin L."/>
            <person name="Li B."/>
            <person name="Zhang Y."/>
            <person name="Zhang S."/>
            <person name="Jiang F."/>
            <person name="Zhang X."/>
            <person name="Ren Y."/>
            <person name="Wang B."/>
            <person name="Wang S."/>
            <person name="Lu Y."/>
            <person name="Wu K."/>
            <person name="Fan W."/>
            <person name="Wang G."/>
        </authorList>
    </citation>
    <scope>NUCLEOTIDE SEQUENCE</scope>
    <source>
        <strain evidence="11">12Hb</strain>
    </source>
</reference>
<keyword evidence="12" id="KW-1185">Reference proteome</keyword>
<sequence length="750" mass="85457">MCGVVSHQLTPPINPRDPRAYLTVQIFGIRFRALLDSGASATLMNDQGWAKISSLGCCLEPSITSRVVLADGNSQAVSGSAIVPIQLKTDIRLSKILIVPELKDQLILGADWWKAMGLIVDLKNQSYNLAEELASVSPESAIIGHSSLSYSQAKRLDNLISSYKTKSGQKLGCALKVEHHIDTGDHQPIKQRYYPVSPAIQRIMSDEIDKMLKEDVVEPSSSPWSSPVVLVKKKEGDYRFCVDFRQINKITKKDAYPLPYISAILDRLRNGKYLTSLDVKSAFWQVKLDRNSREKTAFTVPHRGLFQFKRLPFGLHNSGATWQRLIDSILGPTLEPFVFCYLDDVILVTQTFEEHMKMLEEVLKRLHEAGITLSWDKCHFCRSELRYLGHVVNENGLSVDPQKVEAILQFPTPKTVRQVRRFSGLASWYRRFMPNFAQIMSPITQLLRKNKKFEWGEEQERAFRQVQNMLVSAPLLSCPDFSRPFRLLTDASKSGLGAILAQIFEDGEKPIAYASRSLTNDEQKFTTSEIECLGVLWAIKKFRPYVEGSRFEVITDHSALRWLHNLKDPTGRLGRWAIQLQGYDFTVTHRPGKQHEAADALSRSTEVVNAVQIRETPNDRWYLNLRERVSANPIDYPLWKVDDNILYHHVHNPKDLLETDYPWKLVVPKSQRNQVLSDCHDTSTAAHFGIFKTIHRLKQHYFWPGMASDATKYVVKCQTSLANKPEQNCPEGRSETKEKSLNHGRSSLLI</sequence>
<feature type="domain" description="Peptidase A2" evidence="9">
    <location>
        <begin position="31"/>
        <end position="112"/>
    </location>
</feature>
<dbReference type="PANTHER" id="PTHR37984">
    <property type="entry name" value="PROTEIN CBG26694"/>
    <property type="match status" value="1"/>
</dbReference>
<dbReference type="CDD" id="cd01647">
    <property type="entry name" value="RT_LTR"/>
    <property type="match status" value="1"/>
</dbReference>
<feature type="compositionally biased region" description="Basic and acidic residues" evidence="8">
    <location>
        <begin position="732"/>
        <end position="741"/>
    </location>
</feature>
<dbReference type="InterPro" id="IPR043128">
    <property type="entry name" value="Rev_trsase/Diguanyl_cyclase"/>
</dbReference>
<dbReference type="GO" id="GO:0004519">
    <property type="term" value="F:endonuclease activity"/>
    <property type="evidence" value="ECO:0007669"/>
    <property type="project" value="UniProtKB-KW"/>
</dbReference>
<dbReference type="InterPro" id="IPR041373">
    <property type="entry name" value="RT_RNaseH"/>
</dbReference>
<keyword evidence="5" id="KW-0255">Endonuclease</keyword>
<evidence type="ECO:0000313" key="11">
    <source>
        <dbReference type="EMBL" id="KAF6211049.1"/>
    </source>
</evidence>
<evidence type="ECO:0000259" key="9">
    <source>
        <dbReference type="PROSITE" id="PS50175"/>
    </source>
</evidence>
<dbReference type="FunFam" id="1.10.340.70:FF:000001">
    <property type="entry name" value="Retrovirus-related Pol polyprotein from transposon gypsy-like Protein"/>
    <property type="match status" value="1"/>
</dbReference>
<dbReference type="Pfam" id="PF00078">
    <property type="entry name" value="RVT_1"/>
    <property type="match status" value="1"/>
</dbReference>
<keyword evidence="6" id="KW-0378">Hydrolase</keyword>
<comment type="caution">
    <text evidence="11">The sequence shown here is derived from an EMBL/GenBank/DDBJ whole genome shotgun (WGS) entry which is preliminary data.</text>
</comment>
<dbReference type="Gene3D" id="2.40.70.10">
    <property type="entry name" value="Acid Proteases"/>
    <property type="match status" value="1"/>
</dbReference>
<keyword evidence="2" id="KW-0808">Transferase</keyword>
<dbReference type="EC" id="2.7.7.49" evidence="1"/>
<evidence type="ECO:0000256" key="8">
    <source>
        <dbReference type="SAM" id="MobiDB-lite"/>
    </source>
</evidence>
<dbReference type="InterPro" id="IPR050951">
    <property type="entry name" value="Retrovirus_Pol_polyprotein"/>
</dbReference>
<dbReference type="InterPro" id="IPR000477">
    <property type="entry name" value="RT_dom"/>
</dbReference>
<dbReference type="OrthoDB" id="6619256at2759"/>
<feature type="domain" description="Reverse transcriptase" evidence="10">
    <location>
        <begin position="212"/>
        <end position="392"/>
    </location>
</feature>
<evidence type="ECO:0000256" key="6">
    <source>
        <dbReference type="ARBA" id="ARBA00022801"/>
    </source>
</evidence>
<dbReference type="InterPro" id="IPR001969">
    <property type="entry name" value="Aspartic_peptidase_AS"/>
</dbReference>
<dbReference type="PANTHER" id="PTHR37984:SF5">
    <property type="entry name" value="PROTEIN NYNRIN-LIKE"/>
    <property type="match status" value="1"/>
</dbReference>
<dbReference type="CDD" id="cd00303">
    <property type="entry name" value="retropepsin_like"/>
    <property type="match status" value="1"/>
</dbReference>
<dbReference type="Gene3D" id="3.10.10.10">
    <property type="entry name" value="HIV Type 1 Reverse Transcriptase, subunit A, domain 1"/>
    <property type="match status" value="1"/>
</dbReference>
<dbReference type="Pfam" id="PF17921">
    <property type="entry name" value="Integrase_H2C2"/>
    <property type="match status" value="1"/>
</dbReference>
<evidence type="ECO:0000313" key="12">
    <source>
        <dbReference type="Proteomes" id="UP000466442"/>
    </source>
</evidence>
<keyword evidence="3" id="KW-0548">Nucleotidyltransferase</keyword>
<evidence type="ECO:0000256" key="1">
    <source>
        <dbReference type="ARBA" id="ARBA00012493"/>
    </source>
</evidence>
<dbReference type="PROSITE" id="PS00141">
    <property type="entry name" value="ASP_PROTEASE"/>
    <property type="match status" value="1"/>
</dbReference>
<evidence type="ECO:0000256" key="7">
    <source>
        <dbReference type="ARBA" id="ARBA00022918"/>
    </source>
</evidence>
<dbReference type="GO" id="GO:0006508">
    <property type="term" value="P:proteolysis"/>
    <property type="evidence" value="ECO:0007669"/>
    <property type="project" value="InterPro"/>
</dbReference>
<accession>A0A8S9XR37</accession>
<keyword evidence="4" id="KW-0540">Nuclease</keyword>
<gene>
    <name evidence="11" type="ORF">GE061_014162</name>
</gene>
<keyword evidence="7" id="KW-0695">RNA-directed DNA polymerase</keyword>
<name>A0A8S9XR37_APOLU</name>
<evidence type="ECO:0000259" key="10">
    <source>
        <dbReference type="PROSITE" id="PS50878"/>
    </source>
</evidence>